<evidence type="ECO:0000256" key="2">
    <source>
        <dbReference type="ARBA" id="ARBA00022723"/>
    </source>
</evidence>
<gene>
    <name evidence="14" type="ORF">MATL_G00021140</name>
</gene>
<evidence type="ECO:0000259" key="13">
    <source>
        <dbReference type="PROSITE" id="PS50157"/>
    </source>
</evidence>
<dbReference type="FunFam" id="3.30.160.60:FF:000073">
    <property type="entry name" value="IKAROS family zinc finger 1"/>
    <property type="match status" value="1"/>
</dbReference>
<feature type="domain" description="C2H2-type" evidence="13">
    <location>
        <begin position="173"/>
        <end position="200"/>
    </location>
</feature>
<keyword evidence="5" id="KW-0862">Zinc</keyword>
<dbReference type="GO" id="GO:0008270">
    <property type="term" value="F:zinc ion binding"/>
    <property type="evidence" value="ECO:0007669"/>
    <property type="project" value="UniProtKB-KW"/>
</dbReference>
<keyword evidence="7" id="KW-0238">DNA-binding</keyword>
<evidence type="ECO:0000256" key="10">
    <source>
        <dbReference type="ARBA" id="ARBA00038390"/>
    </source>
</evidence>
<dbReference type="GO" id="GO:0005634">
    <property type="term" value="C:nucleus"/>
    <property type="evidence" value="ECO:0007669"/>
    <property type="project" value="UniProtKB-SubCell"/>
</dbReference>
<dbReference type="GO" id="GO:0000978">
    <property type="term" value="F:RNA polymerase II cis-regulatory region sequence-specific DNA binding"/>
    <property type="evidence" value="ECO:0007669"/>
    <property type="project" value="TreeGrafter"/>
</dbReference>
<dbReference type="OrthoDB" id="6417347at2759"/>
<dbReference type="PANTHER" id="PTHR24404">
    <property type="entry name" value="ZINC FINGER PROTEIN"/>
    <property type="match status" value="1"/>
</dbReference>
<sequence>MEDTSLHMDTEDQQEHVPPETERDSGSAGTEVEISSQSTPEEEELEGEGEGEDSDTEREVDCMEAEPHHVENNPETVKIHVKNEQEEDEEDYLKTEEGEVQEEGEGESHNGGESLSPIDYVKYEISSSDGLASSFLGPRGSSGKMSCDICGLACVSLNVLLVHKRSHTGERPFHCTQCGASFTQKGNLLRHIKLHSGEKPFKCHLCSYACRRRDALSGHLRTHSVEKPYKCNYCGRSYKQRSSLEEHKERCHIYMQNKSNIERECEEARGSRVQMGTERALVLDRLASNVAKRKSSMPQKFVGEKRLCLDMSYNSNLMFSKEGELVQRGVLDPALGYLGTDSMYHLIQSAQTTAAPEMAAIVSSAFPIPLTRTEISNGHEPEQPHPCIKRQSSATQRLSPNHSGHDSPDIDNNHNPHEEPQGHNHPLFTLGHLLVPRPRNGLPHPDTPFHPPRLYEALKPQLAVPPQEALRVVNGENELVGTYLCEHCRVLFLDYVMFTIHMGCHGFRDPFQCNVCGHHSQDRYEFSSHIARGQHRLMFK</sequence>
<name>A0A9D3QJG2_MEGAT</name>
<dbReference type="FunFam" id="3.30.160.60:FF:000525">
    <property type="entry name" value="IKAROS family zinc finger 1"/>
    <property type="match status" value="1"/>
</dbReference>
<feature type="compositionally biased region" description="Basic and acidic residues" evidence="12">
    <location>
        <begin position="1"/>
        <end position="25"/>
    </location>
</feature>
<dbReference type="Pfam" id="PF00096">
    <property type="entry name" value="zf-C2H2"/>
    <property type="match status" value="2"/>
</dbReference>
<evidence type="ECO:0000256" key="8">
    <source>
        <dbReference type="ARBA" id="ARBA00023163"/>
    </source>
</evidence>
<dbReference type="GO" id="GO:0003700">
    <property type="term" value="F:DNA-binding transcription factor activity"/>
    <property type="evidence" value="ECO:0007669"/>
    <property type="project" value="TreeGrafter"/>
</dbReference>
<dbReference type="InterPro" id="IPR050589">
    <property type="entry name" value="Ikaros_C2H2-ZF"/>
</dbReference>
<feature type="region of interest" description="Disordered" evidence="12">
    <location>
        <begin position="374"/>
        <end position="428"/>
    </location>
</feature>
<keyword evidence="15" id="KW-1185">Reference proteome</keyword>
<dbReference type="FunFam" id="3.30.160.60:FF:000080">
    <property type="entry name" value="IKAROS family zinc finger 4"/>
    <property type="match status" value="1"/>
</dbReference>
<dbReference type="InterPro" id="IPR036236">
    <property type="entry name" value="Znf_C2H2_sf"/>
</dbReference>
<evidence type="ECO:0000256" key="3">
    <source>
        <dbReference type="ARBA" id="ARBA00022737"/>
    </source>
</evidence>
<dbReference type="PROSITE" id="PS00028">
    <property type="entry name" value="ZINC_FINGER_C2H2_1"/>
    <property type="match status" value="5"/>
</dbReference>
<reference evidence="14" key="1">
    <citation type="submission" date="2021-01" db="EMBL/GenBank/DDBJ databases">
        <authorList>
            <person name="Zahm M."/>
            <person name="Roques C."/>
            <person name="Cabau C."/>
            <person name="Klopp C."/>
            <person name="Donnadieu C."/>
            <person name="Jouanno E."/>
            <person name="Lampietro C."/>
            <person name="Louis A."/>
            <person name="Herpin A."/>
            <person name="Echchiki A."/>
            <person name="Berthelot C."/>
            <person name="Parey E."/>
            <person name="Roest-Crollius H."/>
            <person name="Braasch I."/>
            <person name="Postlethwait J."/>
            <person name="Bobe J."/>
            <person name="Montfort J."/>
            <person name="Bouchez O."/>
            <person name="Begum T."/>
            <person name="Mejri S."/>
            <person name="Adams A."/>
            <person name="Chen W.-J."/>
            <person name="Guiguen Y."/>
        </authorList>
    </citation>
    <scope>NUCLEOTIDE SEQUENCE</scope>
    <source>
        <strain evidence="14">YG-15Mar2019-1</strain>
        <tissue evidence="14">Brain</tissue>
    </source>
</reference>
<evidence type="ECO:0000256" key="9">
    <source>
        <dbReference type="ARBA" id="ARBA00023242"/>
    </source>
</evidence>
<feature type="compositionally biased region" description="Basic and acidic residues" evidence="12">
    <location>
        <begin position="57"/>
        <end position="84"/>
    </location>
</feature>
<dbReference type="Gene3D" id="3.30.160.60">
    <property type="entry name" value="Classic Zinc Finger"/>
    <property type="match status" value="4"/>
</dbReference>
<keyword evidence="2" id="KW-0479">Metal-binding</keyword>
<dbReference type="SUPFAM" id="SSF57667">
    <property type="entry name" value="beta-beta-alpha zinc fingers"/>
    <property type="match status" value="3"/>
</dbReference>
<feature type="compositionally biased region" description="Basic and acidic residues" evidence="12">
    <location>
        <begin position="403"/>
        <end position="422"/>
    </location>
</feature>
<evidence type="ECO:0000256" key="7">
    <source>
        <dbReference type="ARBA" id="ARBA00023125"/>
    </source>
</evidence>
<feature type="compositionally biased region" description="Acidic residues" evidence="12">
    <location>
        <begin position="40"/>
        <end position="56"/>
    </location>
</feature>
<dbReference type="SMART" id="SM00355">
    <property type="entry name" value="ZnF_C2H2"/>
    <property type="match status" value="6"/>
</dbReference>
<dbReference type="PANTHER" id="PTHR24404:SF23">
    <property type="entry name" value="ZINC FINGER PROTEIN AIOLOS"/>
    <property type="match status" value="1"/>
</dbReference>
<comment type="caution">
    <text evidence="14">The sequence shown here is derived from an EMBL/GenBank/DDBJ whole genome shotgun (WGS) entry which is preliminary data.</text>
</comment>
<dbReference type="InterPro" id="IPR013087">
    <property type="entry name" value="Znf_C2H2_type"/>
</dbReference>
<dbReference type="EMBL" id="JAFDVH010000001">
    <property type="protein sequence ID" value="KAG7492951.1"/>
    <property type="molecule type" value="Genomic_DNA"/>
</dbReference>
<dbReference type="PROSITE" id="PS50157">
    <property type="entry name" value="ZINC_FINGER_C2H2_2"/>
    <property type="match status" value="4"/>
</dbReference>
<dbReference type="GO" id="GO:0006357">
    <property type="term" value="P:regulation of transcription by RNA polymerase II"/>
    <property type="evidence" value="ECO:0007669"/>
    <property type="project" value="TreeGrafter"/>
</dbReference>
<evidence type="ECO:0000313" key="14">
    <source>
        <dbReference type="EMBL" id="KAG7492951.1"/>
    </source>
</evidence>
<comment type="subcellular location">
    <subcellularLocation>
        <location evidence="1">Nucleus</location>
    </subcellularLocation>
</comment>
<evidence type="ECO:0000256" key="5">
    <source>
        <dbReference type="ARBA" id="ARBA00022833"/>
    </source>
</evidence>
<comment type="similarity">
    <text evidence="10">Belongs to the Ikaros C2H2-type zinc-finger protein family.</text>
</comment>
<keyword evidence="3" id="KW-0677">Repeat</keyword>
<keyword evidence="9" id="KW-0539">Nucleus</keyword>
<dbReference type="FunFam" id="3.30.160.60:FF:000265">
    <property type="entry name" value="IKAROS family zinc finger 1"/>
    <property type="match status" value="1"/>
</dbReference>
<evidence type="ECO:0000256" key="1">
    <source>
        <dbReference type="ARBA" id="ARBA00004123"/>
    </source>
</evidence>
<evidence type="ECO:0000313" key="15">
    <source>
        <dbReference type="Proteomes" id="UP001046870"/>
    </source>
</evidence>
<feature type="domain" description="C2H2-type" evidence="13">
    <location>
        <begin position="201"/>
        <end position="228"/>
    </location>
</feature>
<feature type="domain" description="C2H2-type" evidence="13">
    <location>
        <begin position="145"/>
        <end position="172"/>
    </location>
</feature>
<evidence type="ECO:0000256" key="6">
    <source>
        <dbReference type="ARBA" id="ARBA00023015"/>
    </source>
</evidence>
<proteinExistence type="inferred from homology"/>
<feature type="domain" description="C2H2-type" evidence="13">
    <location>
        <begin position="229"/>
        <end position="252"/>
    </location>
</feature>
<evidence type="ECO:0000256" key="11">
    <source>
        <dbReference type="PROSITE-ProRule" id="PRU00042"/>
    </source>
</evidence>
<dbReference type="Proteomes" id="UP001046870">
    <property type="component" value="Chromosome 1"/>
</dbReference>
<evidence type="ECO:0000256" key="12">
    <source>
        <dbReference type="SAM" id="MobiDB-lite"/>
    </source>
</evidence>
<protein>
    <recommendedName>
        <fullName evidence="13">C2H2-type domain-containing protein</fullName>
    </recommendedName>
</protein>
<keyword evidence="8" id="KW-0804">Transcription</keyword>
<feature type="region of interest" description="Disordered" evidence="12">
    <location>
        <begin position="1"/>
        <end position="116"/>
    </location>
</feature>
<organism evidence="14 15">
    <name type="scientific">Megalops atlanticus</name>
    <name type="common">Tarpon</name>
    <name type="synonym">Clupea gigantea</name>
    <dbReference type="NCBI Taxonomy" id="7932"/>
    <lineage>
        <taxon>Eukaryota</taxon>
        <taxon>Metazoa</taxon>
        <taxon>Chordata</taxon>
        <taxon>Craniata</taxon>
        <taxon>Vertebrata</taxon>
        <taxon>Euteleostomi</taxon>
        <taxon>Actinopterygii</taxon>
        <taxon>Neopterygii</taxon>
        <taxon>Teleostei</taxon>
        <taxon>Elopiformes</taxon>
        <taxon>Megalopidae</taxon>
        <taxon>Megalops</taxon>
    </lineage>
</organism>
<accession>A0A9D3QJG2</accession>
<dbReference type="AlphaFoldDB" id="A0A9D3QJG2"/>
<keyword evidence="4 11" id="KW-0863">Zinc-finger</keyword>
<keyword evidence="6" id="KW-0805">Transcription regulation</keyword>
<evidence type="ECO:0000256" key="4">
    <source>
        <dbReference type="ARBA" id="ARBA00022771"/>
    </source>
</evidence>
<feature type="compositionally biased region" description="Polar residues" evidence="12">
    <location>
        <begin position="390"/>
        <end position="402"/>
    </location>
</feature>